<keyword evidence="3" id="KW-1185">Reference proteome</keyword>
<evidence type="ECO:0000313" key="3">
    <source>
        <dbReference type="Proteomes" id="UP000076276"/>
    </source>
</evidence>
<dbReference type="Proteomes" id="UP000076276">
    <property type="component" value="Unassembled WGS sequence"/>
</dbReference>
<proteinExistence type="predicted"/>
<reference evidence="2 3" key="1">
    <citation type="submission" date="2016-03" db="EMBL/GenBank/DDBJ databases">
        <title>Acinetobacter genomospecies 28 strain ANC 4149.</title>
        <authorList>
            <person name="Radolfova-Krizova L."/>
            <person name="Nemec A."/>
        </authorList>
    </citation>
    <scope>NUCLEOTIDE SEQUENCE [LARGE SCALE GENOMIC DNA]</scope>
    <source>
        <strain evidence="2 3">ANC 4149</strain>
    </source>
</reference>
<protein>
    <recommendedName>
        <fullName evidence="4">FUSC family protein</fullName>
    </recommendedName>
</protein>
<organism evidence="2 3">
    <name type="scientific">Acinetobacter pragensis</name>
    <dbReference type="NCBI Taxonomy" id="1806892"/>
    <lineage>
        <taxon>Bacteria</taxon>
        <taxon>Pseudomonadati</taxon>
        <taxon>Pseudomonadota</taxon>
        <taxon>Gammaproteobacteria</taxon>
        <taxon>Moraxellales</taxon>
        <taxon>Moraxellaceae</taxon>
        <taxon>Acinetobacter</taxon>
    </lineage>
</organism>
<keyword evidence="1" id="KW-1133">Transmembrane helix</keyword>
<accession>A0A151Y2D3</accession>
<dbReference type="EMBL" id="LUAW01000018">
    <property type="protein sequence ID" value="KYQ72213.1"/>
    <property type="molecule type" value="Genomic_DNA"/>
</dbReference>
<comment type="caution">
    <text evidence="2">The sequence shown here is derived from an EMBL/GenBank/DDBJ whole genome shotgun (WGS) entry which is preliminary data.</text>
</comment>
<evidence type="ECO:0000256" key="1">
    <source>
        <dbReference type="SAM" id="Phobius"/>
    </source>
</evidence>
<sequence>MPKNLITSVQYHQTVQQNTQYAELNKINQLLHQQSHLFIVGLGTVIGALISLLIGYHLETTAANIALLSLIPMALPYLLREVYIYTLVHMQDDEE</sequence>
<dbReference type="RefSeq" id="WP_067668499.1">
    <property type="nucleotide sequence ID" value="NZ_CBCSIK010000002.1"/>
</dbReference>
<keyword evidence="1" id="KW-0472">Membrane</keyword>
<keyword evidence="1" id="KW-0812">Transmembrane</keyword>
<evidence type="ECO:0000313" key="2">
    <source>
        <dbReference type="EMBL" id="KYQ72213.1"/>
    </source>
</evidence>
<dbReference type="OrthoDB" id="6710316at2"/>
<dbReference type="STRING" id="1806892.AZH43_11225"/>
<gene>
    <name evidence="2" type="ORF">AZH43_11225</name>
</gene>
<feature type="transmembrane region" description="Helical" evidence="1">
    <location>
        <begin position="62"/>
        <end position="79"/>
    </location>
</feature>
<evidence type="ECO:0008006" key="4">
    <source>
        <dbReference type="Google" id="ProtNLM"/>
    </source>
</evidence>
<feature type="transmembrane region" description="Helical" evidence="1">
    <location>
        <begin position="36"/>
        <end position="56"/>
    </location>
</feature>
<name>A0A151Y2D3_9GAMM</name>
<dbReference type="AlphaFoldDB" id="A0A151Y2D3"/>